<keyword evidence="3" id="KW-0493">Microtubule</keyword>
<dbReference type="GeneID" id="111176229"/>
<feature type="compositionally biased region" description="Basic and acidic residues" evidence="8">
    <location>
        <begin position="863"/>
        <end position="876"/>
    </location>
</feature>
<feature type="compositionally biased region" description="Low complexity" evidence="8">
    <location>
        <begin position="1111"/>
        <end position="1125"/>
    </location>
</feature>
<dbReference type="PANTHER" id="PTHR12241:SF145">
    <property type="entry name" value="TUBULIN POLYGLUTAMYLASE TTLL5"/>
    <property type="match status" value="1"/>
</dbReference>
<feature type="region of interest" description="Disordered" evidence="8">
    <location>
        <begin position="1102"/>
        <end position="1180"/>
    </location>
</feature>
<feature type="compositionally biased region" description="Polar residues" evidence="8">
    <location>
        <begin position="985"/>
        <end position="995"/>
    </location>
</feature>
<dbReference type="Proteomes" id="UP000248483">
    <property type="component" value="Unplaced"/>
</dbReference>
<evidence type="ECO:0000256" key="2">
    <source>
        <dbReference type="ARBA" id="ARBA00022598"/>
    </source>
</evidence>
<dbReference type="PANTHER" id="PTHR12241">
    <property type="entry name" value="TUBULIN POLYGLUTAMYLASE"/>
    <property type="match status" value="1"/>
</dbReference>
<dbReference type="RefSeq" id="XP_022432212.1">
    <property type="nucleotide sequence ID" value="XM_022576504.2"/>
</dbReference>
<keyword evidence="5" id="KW-0067">ATP-binding</keyword>
<dbReference type="Gene3D" id="3.30.470.20">
    <property type="entry name" value="ATP-grasp fold, B domain"/>
    <property type="match status" value="1"/>
</dbReference>
<gene>
    <name evidence="10" type="primary">TTLL5</name>
</gene>
<evidence type="ECO:0000256" key="7">
    <source>
        <dbReference type="ARBA" id="ARBA00049274"/>
    </source>
</evidence>
<dbReference type="GO" id="GO:0070740">
    <property type="term" value="F:tubulin-glutamic acid ligase activity"/>
    <property type="evidence" value="ECO:0007669"/>
    <property type="project" value="TreeGrafter"/>
</dbReference>
<sequence>MPVVMARDLEETAASSEDEEAVSQEDHPCIMWTGGCRRIPVLVFHAEAILTKDNNVRVIGERYHLSYKIVRTDSRLVRSILTAHGFHEVHPSSTDYNLMWTGSHLKPFLLRTLSEAQKVNHFPRSYELTRKDRLYKNIIRMQHTHGFKAFHILPQTFLLPAEYAEFCNSYSKDRGPWIVKPVASSRGRGVYLINNPNQISLEENILVSRYINNPLLIDDFKFDVRLYVLVTSYDPLVIYLYEEGLARFATVRYDQGTKNIRNQFMHLTNYSVNKKSGDYVSCDDPEVEDYGNKWSMSAMLRYLKQEGKDTTALMAHVEDLIIKTIISAELAIATACKTFVPHRSSCFELYGFDVLIDSTLKPWLLEVNLSPSLACDAPLDLKIKASMISDMFTVVGFVCQDPAQRASTRPIYPTFESSRRNPFQKPQRPVSAQFQSSSTKQRCRPLSASDAEMKNLVGSAREKVPGKLGGSVLGLSMEEIKVLRRVKEENDRRGGFIRIFPTSETWEIYGSYLEHKTSMNYMLATRLFQDRGNPRRSLLTGRTRVAVDGAPELKVENMNLRAKLHAALYERKLLSLEVRKRRRRSGRLRAMRPKYPVITQPAEMNVKTETESEEEEEVALDSEDEEQEASQEESAGSLGENRAKHTPSLTVMVENSPKENAVKVPEWNDKGEHCCKTETQEPEPKFNLMQILQDNGNLSKVQARIAFSAYLQHVQIRLMKDSGGQTFSASWAAKEDEQMELVVRFLKRASSNLQHSLRMVLPSRRLALLERRRILAHHLGDFIIVYNKETEQMAGKKSKKKLEEEEEDGVNTENFQEFIRQASEAELEEVLTFYTQKNKSASVFLGTHSKSSKNSNSFSDSGAKGDHPETMEEVKIKQPKQQQATEIHSDKLSPGSCHPNKQHSGVAKTQKEGEDGSSYSRRYNPSTVTAELQRLAEKQAARQYSPSTHVSLLTQQVTHLNLASGVINGGSASTPHTLWPVISPSGPTWSIQSDPQAPESHSAPPGSRSLQTGGFAWEGEVKNSAYSKATGVVPQHRCHSTVGSYQLHFALQQLEQQKLQSRQLLDQSRARHQAIFGSQTLPNSNLWTINNGAACRISSATASGQKPTTLPQKVVPAPSSSSSLVPKPPSNHKQVLRKAASQRASKASSTEGQLDGLQSSLNSAAFVPITSSTDPAHTKR</sequence>
<proteinExistence type="inferred from homology"/>
<dbReference type="GO" id="GO:0005874">
    <property type="term" value="C:microtubule"/>
    <property type="evidence" value="ECO:0007669"/>
    <property type="project" value="UniProtKB-KW"/>
</dbReference>
<dbReference type="GO" id="GO:0015631">
    <property type="term" value="F:tubulin binding"/>
    <property type="evidence" value="ECO:0007669"/>
    <property type="project" value="TreeGrafter"/>
</dbReference>
<dbReference type="InterPro" id="IPR004344">
    <property type="entry name" value="TTL/TTLL_fam"/>
</dbReference>
<dbReference type="GO" id="GO:0005524">
    <property type="term" value="F:ATP binding"/>
    <property type="evidence" value="ECO:0007669"/>
    <property type="project" value="UniProtKB-KW"/>
</dbReference>
<feature type="compositionally biased region" description="Acidic residues" evidence="8">
    <location>
        <begin position="611"/>
        <end position="631"/>
    </location>
</feature>
<keyword evidence="4" id="KW-0547">Nucleotide-binding</keyword>
<dbReference type="Pfam" id="PF03133">
    <property type="entry name" value="TTL"/>
    <property type="match status" value="1"/>
</dbReference>
<feature type="region of interest" description="Disordered" evidence="8">
    <location>
        <begin position="794"/>
        <end position="814"/>
    </location>
</feature>
<accession>A0A2Y9NLH7</accession>
<reference evidence="10" key="1">
    <citation type="submission" date="2025-08" db="UniProtKB">
        <authorList>
            <consortium name="RefSeq"/>
        </authorList>
    </citation>
    <scope>IDENTIFICATION</scope>
    <source>
        <tissue evidence="10">Blood</tissue>
    </source>
</reference>
<dbReference type="GO" id="GO:0000226">
    <property type="term" value="P:microtubule cytoskeleton organization"/>
    <property type="evidence" value="ECO:0007669"/>
    <property type="project" value="TreeGrafter"/>
</dbReference>
<evidence type="ECO:0000256" key="4">
    <source>
        <dbReference type="ARBA" id="ARBA00022741"/>
    </source>
</evidence>
<dbReference type="GO" id="GO:0036064">
    <property type="term" value="C:ciliary basal body"/>
    <property type="evidence" value="ECO:0007669"/>
    <property type="project" value="TreeGrafter"/>
</dbReference>
<evidence type="ECO:0000256" key="3">
    <source>
        <dbReference type="ARBA" id="ARBA00022701"/>
    </source>
</evidence>
<feature type="compositionally biased region" description="Low complexity" evidence="8">
    <location>
        <begin position="852"/>
        <end position="861"/>
    </location>
</feature>
<feature type="region of interest" description="Disordered" evidence="8">
    <location>
        <begin position="984"/>
        <end position="1013"/>
    </location>
</feature>
<feature type="region of interest" description="Disordered" evidence="8">
    <location>
        <begin position="847"/>
        <end position="925"/>
    </location>
</feature>
<feature type="compositionally biased region" description="Polar residues" evidence="8">
    <location>
        <begin position="1150"/>
        <end position="1180"/>
    </location>
</feature>
<comment type="similarity">
    <text evidence="1">Belongs to the tubulin--tyrosine ligase family.</text>
</comment>
<evidence type="ECO:0000256" key="8">
    <source>
        <dbReference type="SAM" id="MobiDB-lite"/>
    </source>
</evidence>
<name>A0A2Y9NLH7_DELLE</name>
<feature type="region of interest" description="Disordered" evidence="8">
    <location>
        <begin position="416"/>
        <end position="438"/>
    </location>
</feature>
<dbReference type="AlphaFoldDB" id="A0A2Y9NLH7"/>
<evidence type="ECO:0000256" key="1">
    <source>
        <dbReference type="ARBA" id="ARBA00006820"/>
    </source>
</evidence>
<keyword evidence="2" id="KW-0436">Ligase</keyword>
<keyword evidence="9" id="KW-1185">Reference proteome</keyword>
<comment type="catalytic activity">
    <reaction evidence="7">
        <text>L-glutamyl-[protein] + L-glutamate + ATP = gamma-L-glutamyl-L-glutamyl-[protein] + ADP + phosphate + H(+)</text>
        <dbReference type="Rhea" id="RHEA:60144"/>
        <dbReference type="Rhea" id="RHEA-COMP:10208"/>
        <dbReference type="Rhea" id="RHEA-COMP:15517"/>
        <dbReference type="ChEBI" id="CHEBI:15378"/>
        <dbReference type="ChEBI" id="CHEBI:29973"/>
        <dbReference type="ChEBI" id="CHEBI:29985"/>
        <dbReference type="ChEBI" id="CHEBI:30616"/>
        <dbReference type="ChEBI" id="CHEBI:43474"/>
        <dbReference type="ChEBI" id="CHEBI:143622"/>
        <dbReference type="ChEBI" id="CHEBI:456216"/>
    </reaction>
    <physiologicalReaction direction="left-to-right" evidence="7">
        <dbReference type="Rhea" id="RHEA:60145"/>
    </physiologicalReaction>
</comment>
<dbReference type="PROSITE" id="PS51221">
    <property type="entry name" value="TTL"/>
    <property type="match status" value="1"/>
</dbReference>
<dbReference type="SUPFAM" id="SSF56059">
    <property type="entry name" value="Glutathione synthetase ATP-binding domain-like"/>
    <property type="match status" value="1"/>
</dbReference>
<protein>
    <recommendedName>
        <fullName evidence="6">Tubulin--tyrosine ligase-like protein 5</fullName>
    </recommendedName>
</protein>
<feature type="region of interest" description="Disordered" evidence="8">
    <location>
        <begin position="599"/>
        <end position="649"/>
    </location>
</feature>
<dbReference type="FunFam" id="3.30.470.20:FF:000009">
    <property type="entry name" value="tubulin polyglutamylase TTLL5 isoform X1"/>
    <property type="match status" value="1"/>
</dbReference>
<evidence type="ECO:0000313" key="9">
    <source>
        <dbReference type="Proteomes" id="UP000248483"/>
    </source>
</evidence>
<organism evidence="9 10">
    <name type="scientific">Delphinapterus leucas</name>
    <name type="common">Beluga whale</name>
    <dbReference type="NCBI Taxonomy" id="9749"/>
    <lineage>
        <taxon>Eukaryota</taxon>
        <taxon>Metazoa</taxon>
        <taxon>Chordata</taxon>
        <taxon>Craniata</taxon>
        <taxon>Vertebrata</taxon>
        <taxon>Euteleostomi</taxon>
        <taxon>Mammalia</taxon>
        <taxon>Eutheria</taxon>
        <taxon>Laurasiatheria</taxon>
        <taxon>Artiodactyla</taxon>
        <taxon>Whippomorpha</taxon>
        <taxon>Cetacea</taxon>
        <taxon>Odontoceti</taxon>
        <taxon>Monodontidae</taxon>
        <taxon>Delphinapterus</taxon>
    </lineage>
</organism>
<evidence type="ECO:0000313" key="10">
    <source>
        <dbReference type="RefSeq" id="XP_022432212.1"/>
    </source>
</evidence>
<evidence type="ECO:0000256" key="6">
    <source>
        <dbReference type="ARBA" id="ARBA00041448"/>
    </source>
</evidence>
<evidence type="ECO:0000256" key="5">
    <source>
        <dbReference type="ARBA" id="ARBA00022840"/>
    </source>
</evidence>
<feature type="compositionally biased region" description="Low complexity" evidence="8">
    <location>
        <begin position="1137"/>
        <end position="1149"/>
    </location>
</feature>
<dbReference type="CTD" id="23093"/>